<dbReference type="Gene3D" id="2.70.98.10">
    <property type="match status" value="1"/>
</dbReference>
<evidence type="ECO:0000256" key="6">
    <source>
        <dbReference type="ARBA" id="ARBA00023235"/>
    </source>
</evidence>
<proteinExistence type="inferred from homology"/>
<comment type="caution">
    <text evidence="12">The sequence shown here is derived from an EMBL/GenBank/DDBJ whole genome shotgun (WGS) entry which is preliminary data.</text>
</comment>
<evidence type="ECO:0000313" key="13">
    <source>
        <dbReference type="Proteomes" id="UP000623269"/>
    </source>
</evidence>
<dbReference type="InterPro" id="IPR047215">
    <property type="entry name" value="Galactose_mutarotase-like"/>
</dbReference>
<dbReference type="InterPro" id="IPR011013">
    <property type="entry name" value="Gal_mutarotase_sf_dom"/>
</dbReference>
<name>A0A8J7H4N3_9FIRM</name>
<comment type="similarity">
    <text evidence="3 8">Belongs to the aldose epimerase family.</text>
</comment>
<dbReference type="Pfam" id="PF01263">
    <property type="entry name" value="Aldose_epim"/>
    <property type="match status" value="1"/>
</dbReference>
<evidence type="ECO:0000313" key="12">
    <source>
        <dbReference type="EMBL" id="MBH1939556.1"/>
    </source>
</evidence>
<dbReference type="CDD" id="cd09019">
    <property type="entry name" value="galactose_mutarotase_like"/>
    <property type="match status" value="1"/>
</dbReference>
<evidence type="ECO:0000256" key="1">
    <source>
        <dbReference type="ARBA" id="ARBA00001614"/>
    </source>
</evidence>
<feature type="active site" description="Proton donor" evidence="9">
    <location>
        <position position="180"/>
    </location>
</feature>
<keyword evidence="7 8" id="KW-0119">Carbohydrate metabolism</keyword>
<dbReference type="SUPFAM" id="SSF74650">
    <property type="entry name" value="Galactose mutarotase-like"/>
    <property type="match status" value="1"/>
</dbReference>
<evidence type="ECO:0000256" key="9">
    <source>
        <dbReference type="PIRSR" id="PIRSR005096-1"/>
    </source>
</evidence>
<evidence type="ECO:0000256" key="8">
    <source>
        <dbReference type="PIRNR" id="PIRNR005096"/>
    </source>
</evidence>
<dbReference type="GO" id="GO:0004034">
    <property type="term" value="F:aldose 1-epimerase activity"/>
    <property type="evidence" value="ECO:0007669"/>
    <property type="project" value="UniProtKB-EC"/>
</dbReference>
<keyword evidence="13" id="KW-1185">Reference proteome</keyword>
<dbReference type="AlphaFoldDB" id="A0A8J7H4N3"/>
<dbReference type="PROSITE" id="PS00545">
    <property type="entry name" value="ALDOSE_1_EPIMERASE"/>
    <property type="match status" value="1"/>
</dbReference>
<feature type="binding site" evidence="11">
    <location>
        <begin position="180"/>
        <end position="182"/>
    </location>
    <ligand>
        <name>beta-D-galactose</name>
        <dbReference type="ChEBI" id="CHEBI:27667"/>
    </ligand>
</feature>
<organism evidence="12 13">
    <name type="scientific">Mobilitalea sibirica</name>
    <dbReference type="NCBI Taxonomy" id="1462919"/>
    <lineage>
        <taxon>Bacteria</taxon>
        <taxon>Bacillati</taxon>
        <taxon>Bacillota</taxon>
        <taxon>Clostridia</taxon>
        <taxon>Lachnospirales</taxon>
        <taxon>Lachnospiraceae</taxon>
        <taxon>Mobilitalea</taxon>
    </lineage>
</organism>
<dbReference type="GO" id="GO:0033499">
    <property type="term" value="P:galactose catabolic process via UDP-galactose, Leloir pathway"/>
    <property type="evidence" value="ECO:0007669"/>
    <property type="project" value="TreeGrafter"/>
</dbReference>
<accession>A0A8J7H4N3</accession>
<dbReference type="EC" id="5.1.3.3" evidence="4 8"/>
<dbReference type="GO" id="GO:0030246">
    <property type="term" value="F:carbohydrate binding"/>
    <property type="evidence" value="ECO:0007669"/>
    <property type="project" value="InterPro"/>
</dbReference>
<dbReference type="NCBIfam" id="NF008277">
    <property type="entry name" value="PRK11055.1"/>
    <property type="match status" value="1"/>
</dbReference>
<dbReference type="PIRSF" id="PIRSF005096">
    <property type="entry name" value="GALM"/>
    <property type="match status" value="1"/>
</dbReference>
<evidence type="ECO:0000256" key="4">
    <source>
        <dbReference type="ARBA" id="ARBA00013185"/>
    </source>
</evidence>
<sequence length="352" mass="39512">MKITQKLFGKTGKGQEATLYTISNNNGMKVTFTDYGANIVSIIVPDAQGNMADVALGFENLTGYEENKPYFGALIGRHSNRIAGAKFELNGKIYELDKNDGENNLHGGYTGYHKFIYDTEIYQEEDIISIEFSRLSPHMEQGFPGNLDISVTYSLTESNELVIEYHAVSDRDTIVNLTNHTYFNLAGHNAGSILDHKVWIKANQFTPTSDDLIPTGELWDVTGTPMDFRTLKSIRQDIDADYKPLLQAGGYDHNYVLDITGGEVEKVSEVVEETSGRRMEIYTDMPGMQIYTGNMIEPVEHCKGGATYQKRDGVCFETQYFPNSCNTKSFPSCVLKAGKEYDSVTIYKFSWK</sequence>
<reference evidence="12" key="1">
    <citation type="submission" date="2020-12" db="EMBL/GenBank/DDBJ databases">
        <title>M. sibirica DSM 26468T genome.</title>
        <authorList>
            <person name="Thieme N."/>
            <person name="Rettenmaier R."/>
            <person name="Zverlov V."/>
            <person name="Liebl W."/>
        </authorList>
    </citation>
    <scope>NUCLEOTIDE SEQUENCE</scope>
    <source>
        <strain evidence="12">DSM 26468</strain>
    </source>
</reference>
<dbReference type="PANTHER" id="PTHR10091:SF0">
    <property type="entry name" value="GALACTOSE MUTAROTASE"/>
    <property type="match status" value="1"/>
</dbReference>
<dbReference type="InterPro" id="IPR008183">
    <property type="entry name" value="Aldose_1/G6P_1-epimerase"/>
</dbReference>
<protein>
    <recommendedName>
        <fullName evidence="5 8">Aldose 1-epimerase</fullName>
        <ecNumber evidence="4 8">5.1.3.3</ecNumber>
    </recommendedName>
</protein>
<evidence type="ECO:0000256" key="5">
    <source>
        <dbReference type="ARBA" id="ARBA00014165"/>
    </source>
</evidence>
<feature type="binding site" evidence="10">
    <location>
        <position position="252"/>
    </location>
    <ligand>
        <name>beta-D-galactose</name>
        <dbReference type="ChEBI" id="CHEBI:27667"/>
    </ligand>
</feature>
<dbReference type="EMBL" id="JAEAGR010000001">
    <property type="protein sequence ID" value="MBH1939556.1"/>
    <property type="molecule type" value="Genomic_DNA"/>
</dbReference>
<dbReference type="InterPro" id="IPR015443">
    <property type="entry name" value="Aldose_1-epimerase"/>
</dbReference>
<evidence type="ECO:0000256" key="10">
    <source>
        <dbReference type="PIRSR" id="PIRSR005096-2"/>
    </source>
</evidence>
<dbReference type="InterPro" id="IPR018052">
    <property type="entry name" value="Ald1_epimerase_CS"/>
</dbReference>
<gene>
    <name evidence="12" type="ORF">I5677_01455</name>
</gene>
<dbReference type="Proteomes" id="UP000623269">
    <property type="component" value="Unassembled WGS sequence"/>
</dbReference>
<comment type="pathway">
    <text evidence="2 8">Carbohydrate metabolism; hexose metabolism.</text>
</comment>
<dbReference type="GO" id="GO:0006006">
    <property type="term" value="P:glucose metabolic process"/>
    <property type="evidence" value="ECO:0007669"/>
    <property type="project" value="TreeGrafter"/>
</dbReference>
<dbReference type="UniPathway" id="UPA00242"/>
<dbReference type="RefSeq" id="WP_197659771.1">
    <property type="nucleotide sequence ID" value="NZ_JAEAGR010000001.1"/>
</dbReference>
<evidence type="ECO:0000256" key="11">
    <source>
        <dbReference type="PIRSR" id="PIRSR005096-3"/>
    </source>
</evidence>
<feature type="binding site" evidence="11">
    <location>
        <begin position="80"/>
        <end position="81"/>
    </location>
    <ligand>
        <name>beta-D-galactose</name>
        <dbReference type="ChEBI" id="CHEBI:27667"/>
    </ligand>
</feature>
<keyword evidence="6 8" id="KW-0413">Isomerase</keyword>
<evidence type="ECO:0000256" key="2">
    <source>
        <dbReference type="ARBA" id="ARBA00005028"/>
    </source>
</evidence>
<evidence type="ECO:0000256" key="7">
    <source>
        <dbReference type="ARBA" id="ARBA00023277"/>
    </source>
</evidence>
<dbReference type="PANTHER" id="PTHR10091">
    <property type="entry name" value="ALDOSE-1-EPIMERASE"/>
    <property type="match status" value="1"/>
</dbReference>
<comment type="catalytic activity">
    <reaction evidence="1 8">
        <text>alpha-D-glucose = beta-D-glucose</text>
        <dbReference type="Rhea" id="RHEA:10264"/>
        <dbReference type="ChEBI" id="CHEBI:15903"/>
        <dbReference type="ChEBI" id="CHEBI:17925"/>
        <dbReference type="EC" id="5.1.3.3"/>
    </reaction>
</comment>
<dbReference type="InterPro" id="IPR014718">
    <property type="entry name" value="GH-type_carb-bd"/>
</dbReference>
<evidence type="ECO:0000256" key="3">
    <source>
        <dbReference type="ARBA" id="ARBA00006206"/>
    </source>
</evidence>
<feature type="active site" description="Proton acceptor" evidence="9">
    <location>
        <position position="317"/>
    </location>
</feature>